<reference evidence="3" key="1">
    <citation type="submission" date="2017-07" db="EMBL/GenBank/DDBJ databases">
        <title>Taro Niue Genome Assembly and Annotation.</title>
        <authorList>
            <person name="Atibalentja N."/>
            <person name="Keating K."/>
            <person name="Fields C.J."/>
        </authorList>
    </citation>
    <scope>NUCLEOTIDE SEQUENCE</scope>
    <source>
        <strain evidence="3">Niue_2</strain>
        <tissue evidence="3">Leaf</tissue>
    </source>
</reference>
<dbReference type="Pfam" id="PF25019">
    <property type="entry name" value="LRR_R13L1-DRL21"/>
    <property type="match status" value="1"/>
</dbReference>
<evidence type="ECO:0000256" key="1">
    <source>
        <dbReference type="SAM" id="MobiDB-lite"/>
    </source>
</evidence>
<dbReference type="Gene3D" id="3.80.10.10">
    <property type="entry name" value="Ribonuclease Inhibitor"/>
    <property type="match status" value="1"/>
</dbReference>
<dbReference type="InterPro" id="IPR032675">
    <property type="entry name" value="LRR_dom_sf"/>
</dbReference>
<dbReference type="AlphaFoldDB" id="A0A843U412"/>
<feature type="region of interest" description="Disordered" evidence="1">
    <location>
        <begin position="1"/>
        <end position="22"/>
    </location>
</feature>
<name>A0A843U412_COLES</name>
<dbReference type="PANTHER" id="PTHR47186">
    <property type="entry name" value="LEUCINE-RICH REPEAT-CONTAINING PROTEIN 57"/>
    <property type="match status" value="1"/>
</dbReference>
<dbReference type="EMBL" id="NMUH01000313">
    <property type="protein sequence ID" value="MQL76690.1"/>
    <property type="molecule type" value="Genomic_DNA"/>
</dbReference>
<evidence type="ECO:0000313" key="3">
    <source>
        <dbReference type="EMBL" id="MQL76690.1"/>
    </source>
</evidence>
<accession>A0A843U412</accession>
<gene>
    <name evidence="3" type="ORF">Taro_009098</name>
</gene>
<protein>
    <recommendedName>
        <fullName evidence="2">R13L1/DRL21-like LRR repeat region domain-containing protein</fullName>
    </recommendedName>
</protein>
<evidence type="ECO:0000259" key="2">
    <source>
        <dbReference type="Pfam" id="PF25019"/>
    </source>
</evidence>
<dbReference type="InterPro" id="IPR056789">
    <property type="entry name" value="LRR_R13L1-DRL21"/>
</dbReference>
<evidence type="ECO:0000313" key="4">
    <source>
        <dbReference type="Proteomes" id="UP000652761"/>
    </source>
</evidence>
<organism evidence="3 4">
    <name type="scientific">Colocasia esculenta</name>
    <name type="common">Wild taro</name>
    <name type="synonym">Arum esculentum</name>
    <dbReference type="NCBI Taxonomy" id="4460"/>
    <lineage>
        <taxon>Eukaryota</taxon>
        <taxon>Viridiplantae</taxon>
        <taxon>Streptophyta</taxon>
        <taxon>Embryophyta</taxon>
        <taxon>Tracheophyta</taxon>
        <taxon>Spermatophyta</taxon>
        <taxon>Magnoliopsida</taxon>
        <taxon>Liliopsida</taxon>
        <taxon>Araceae</taxon>
        <taxon>Aroideae</taxon>
        <taxon>Colocasieae</taxon>
        <taxon>Colocasia</taxon>
    </lineage>
</organism>
<keyword evidence="4" id="KW-1185">Reference proteome</keyword>
<dbReference type="OrthoDB" id="627179at2759"/>
<dbReference type="PANTHER" id="PTHR47186:SF49">
    <property type="entry name" value="NB-ARC DOMAIN-CONTAINING PROTEIN"/>
    <property type="match status" value="1"/>
</dbReference>
<dbReference type="Proteomes" id="UP000652761">
    <property type="component" value="Unassembled WGS sequence"/>
</dbReference>
<dbReference type="SUPFAM" id="SSF52058">
    <property type="entry name" value="L domain-like"/>
    <property type="match status" value="1"/>
</dbReference>
<sequence>MSAEAEGEGRRPLHSSNFTPDLNDMDSMGDSADEARLSSFAQRLDFNIFFEVHLLGKAQNLNFFHIIGFWGLAYLCGLDFGSRVSLPLRLAYLCGFWLRKRFDFRLSARLDLIFVLRTGLSGLVQSFDFDIQFSRAVVEGCSFGVQLVAGLTFLRACLPKFFYYIGIGLRALHFGFLLELLVVIAILLDVLPEALLGYSRNRFSTLAMIPPPDRNNPMDFVGMKIVDGDHLTRSQGDRHGLLAFVAFGSNLCHSLALSDLLLSADILEFFSGKTPSGGGTTGGGPPVVCTIGQTGGVLVYELPNSIGDLKYLRYINLDGTLISCLPESICKLYNLQTLSLKGCGQLGSFGKLTSLRTLDEFPVIQNYGLTSAGETGGVEVSKELNHLSSVLVISRLHNVKDAQDAKRSDLRKKREIKELVLGWDDVHYSITKGRTSPPRGEQTQVLENLRPPDRLEALQIYNFKGLSFPSWMVGDLSSLSRLAKVVIQTCNCCTPLPPLGQLPCLRHLEINDMYLVEAVGCEFYGPAAVAFPKLEELKFCCMWSWVSWEMPTEEQVVFPRLRFLLISYCPRLKSMVPLYLLRALEVLTIEDCKELISIDLGNPGLSSSDLNHTGLPPLRTLRINRCPQARFSPKDDEHLSLPTTFRNLTIKGSPLLVEWCERCPQCQKSGSHVRAHDAAALPFYVPGLDLSAVL</sequence>
<comment type="caution">
    <text evidence="3">The sequence shown here is derived from an EMBL/GenBank/DDBJ whole genome shotgun (WGS) entry which is preliminary data.</text>
</comment>
<feature type="domain" description="R13L1/DRL21-like LRR repeat region" evidence="2">
    <location>
        <begin position="382"/>
        <end position="513"/>
    </location>
</feature>
<proteinExistence type="predicted"/>